<accession>Q090E4</accession>
<evidence type="ECO:0000313" key="3">
    <source>
        <dbReference type="EMBL" id="EAU66112.1"/>
    </source>
</evidence>
<protein>
    <recommendedName>
        <fullName evidence="5">Polyketide cyclase</fullName>
    </recommendedName>
</protein>
<feature type="region of interest" description="Disordered" evidence="1">
    <location>
        <begin position="28"/>
        <end position="54"/>
    </location>
</feature>
<dbReference type="InterPro" id="IPR023393">
    <property type="entry name" value="START-like_dom_sf"/>
</dbReference>
<evidence type="ECO:0000313" key="4">
    <source>
        <dbReference type="Proteomes" id="UP000032702"/>
    </source>
</evidence>
<dbReference type="Gene3D" id="3.30.530.20">
    <property type="match status" value="1"/>
</dbReference>
<keyword evidence="2" id="KW-0472">Membrane</keyword>
<dbReference type="PATRIC" id="fig|378806.16.peg.5212"/>
<keyword evidence="2" id="KW-1133">Transmembrane helix</keyword>
<name>Q090E4_STIAD</name>
<evidence type="ECO:0000256" key="2">
    <source>
        <dbReference type="SAM" id="Phobius"/>
    </source>
</evidence>
<dbReference type="Pfam" id="PF10604">
    <property type="entry name" value="Polyketide_cyc2"/>
    <property type="match status" value="1"/>
</dbReference>
<organism evidence="3 4">
    <name type="scientific">Stigmatella aurantiaca (strain DW4/3-1)</name>
    <dbReference type="NCBI Taxonomy" id="378806"/>
    <lineage>
        <taxon>Bacteria</taxon>
        <taxon>Pseudomonadati</taxon>
        <taxon>Myxococcota</taxon>
        <taxon>Myxococcia</taxon>
        <taxon>Myxococcales</taxon>
        <taxon>Cystobacterineae</taxon>
        <taxon>Archangiaceae</taxon>
        <taxon>Stigmatella</taxon>
    </lineage>
</organism>
<dbReference type="AlphaFoldDB" id="Q090E4"/>
<evidence type="ECO:0008006" key="5">
    <source>
        <dbReference type="Google" id="ProtNLM"/>
    </source>
</evidence>
<comment type="caution">
    <text evidence="3">The sequence shown here is derived from an EMBL/GenBank/DDBJ whole genome shotgun (WGS) entry which is preliminary data.</text>
</comment>
<sequence length="270" mass="29528">MIVREEAFVMLLVEARFTEFTKKPICDTRTSTGGRRVGQNRGRFGRSPRGRPGGSRFHVRLELLCSRRPPLGGVLHGPCGGQTMREHTMVKRILLSIAGAVALGILGVLVLAARKPASFHIERSAVIAAPPEAVFPHLNDFRLWAAWSPWEKLDPSMQKTYGGPSSGVGSTYAWSGDSKAGEGKMTILESRPSTFLSLRLEFLKPFPATNTVTYTLAQKAGGTEITWAMDGENPFMGKVFSVFFNMDDLIGKDFEKGLADLKRVSEATGP</sequence>
<reference evidence="3 4" key="1">
    <citation type="submission" date="2006-04" db="EMBL/GenBank/DDBJ databases">
        <authorList>
            <person name="Nierman W.C."/>
        </authorList>
    </citation>
    <scope>NUCLEOTIDE SEQUENCE [LARGE SCALE GENOMIC DNA]</scope>
    <source>
        <strain evidence="3 4">DW4/3-1</strain>
    </source>
</reference>
<dbReference type="SUPFAM" id="SSF55961">
    <property type="entry name" value="Bet v1-like"/>
    <property type="match status" value="1"/>
</dbReference>
<dbReference type="Proteomes" id="UP000032702">
    <property type="component" value="Unassembled WGS sequence"/>
</dbReference>
<gene>
    <name evidence="3" type="ORF">STIAU_7280</name>
</gene>
<dbReference type="CDD" id="cd07818">
    <property type="entry name" value="SRPBCC_1"/>
    <property type="match status" value="1"/>
</dbReference>
<dbReference type="InterPro" id="IPR019587">
    <property type="entry name" value="Polyketide_cyclase/dehydratase"/>
</dbReference>
<keyword evidence="2" id="KW-0812">Transmembrane</keyword>
<proteinExistence type="predicted"/>
<evidence type="ECO:0000256" key="1">
    <source>
        <dbReference type="SAM" id="MobiDB-lite"/>
    </source>
</evidence>
<feature type="transmembrane region" description="Helical" evidence="2">
    <location>
        <begin position="93"/>
        <end position="113"/>
    </location>
</feature>
<dbReference type="EMBL" id="AAMD01000064">
    <property type="protein sequence ID" value="EAU66112.1"/>
    <property type="molecule type" value="Genomic_DNA"/>
</dbReference>